<dbReference type="AlphaFoldDB" id="A0A6C0LHV4"/>
<proteinExistence type="predicted"/>
<name>A0A6C0LHV4_9ZZZZ</name>
<organism evidence="1">
    <name type="scientific">viral metagenome</name>
    <dbReference type="NCBI Taxonomy" id="1070528"/>
    <lineage>
        <taxon>unclassified sequences</taxon>
        <taxon>metagenomes</taxon>
        <taxon>organismal metagenomes</taxon>
    </lineage>
</organism>
<evidence type="ECO:0000313" key="1">
    <source>
        <dbReference type="EMBL" id="QHU30529.1"/>
    </source>
</evidence>
<reference evidence="1" key="1">
    <citation type="journal article" date="2020" name="Nature">
        <title>Giant virus diversity and host interactions through global metagenomics.</title>
        <authorList>
            <person name="Schulz F."/>
            <person name="Roux S."/>
            <person name="Paez-Espino D."/>
            <person name="Jungbluth S."/>
            <person name="Walsh D.A."/>
            <person name="Denef V.J."/>
            <person name="McMahon K.D."/>
            <person name="Konstantinidis K.T."/>
            <person name="Eloe-Fadrosh E.A."/>
            <person name="Kyrpides N.C."/>
            <person name="Woyke T."/>
        </authorList>
    </citation>
    <scope>NUCLEOTIDE SEQUENCE</scope>
    <source>
        <strain evidence="1">GVMAG-M-3300027833-19</strain>
    </source>
</reference>
<sequence length="71" mass="8092">MSKISKEDVDAIMIRIESVISSEDEYNKIRDLLTNTEITTKLGDIIDSIIAISKKRDREDDDLPPSKVNKK</sequence>
<protein>
    <submittedName>
        <fullName evidence="1">Uncharacterized protein</fullName>
    </submittedName>
</protein>
<dbReference type="EMBL" id="MN740509">
    <property type="protein sequence ID" value="QHU30529.1"/>
    <property type="molecule type" value="Genomic_DNA"/>
</dbReference>
<accession>A0A6C0LHV4</accession>